<dbReference type="Gene3D" id="3.30.530.20">
    <property type="match status" value="1"/>
</dbReference>
<dbReference type="PANTHER" id="PTHR19308">
    <property type="entry name" value="PHOSPHATIDYLCHOLINE TRANSFER PROTEIN"/>
    <property type="match status" value="1"/>
</dbReference>
<feature type="region of interest" description="Disordered" evidence="1">
    <location>
        <begin position="118"/>
        <end position="239"/>
    </location>
</feature>
<evidence type="ECO:0000259" key="2">
    <source>
        <dbReference type="PROSITE" id="PS50848"/>
    </source>
</evidence>
<feature type="region of interest" description="Disordered" evidence="1">
    <location>
        <begin position="602"/>
        <end position="656"/>
    </location>
</feature>
<dbReference type="InterPro" id="IPR051213">
    <property type="entry name" value="START_lipid_transfer"/>
</dbReference>
<dbReference type="SUPFAM" id="SSF55961">
    <property type="entry name" value="Bet v1-like"/>
    <property type="match status" value="1"/>
</dbReference>
<evidence type="ECO:0000313" key="3">
    <source>
        <dbReference type="EMBL" id="KAK3253265.1"/>
    </source>
</evidence>
<keyword evidence="4" id="KW-1185">Reference proteome</keyword>
<feature type="compositionally biased region" description="Polar residues" evidence="1">
    <location>
        <begin position="621"/>
        <end position="631"/>
    </location>
</feature>
<dbReference type="AlphaFoldDB" id="A0AAE0CFM2"/>
<accession>A0AAE0CFM2</accession>
<dbReference type="GO" id="GO:0008289">
    <property type="term" value="F:lipid binding"/>
    <property type="evidence" value="ECO:0007669"/>
    <property type="project" value="InterPro"/>
</dbReference>
<evidence type="ECO:0000313" key="4">
    <source>
        <dbReference type="Proteomes" id="UP001190700"/>
    </source>
</evidence>
<sequence>MISTVRASALTLGVVSGTCMCLFYADRNIAKVQIPGDGAQVFYLTLAWLSGLALQLLQSTLISLSQYAESINAIFDNFLDAPTVEKIFAAIVAAAVAANGAAAGGGHLASLIKNQSKMQTSCQSPSPPDEKLKEQPEEKLDAQFHTPPATPTLPLSKPDLRAPESAPAKVLEPPTTEGGTPSSTPTRTDLTRRFSFTSPSPRLEDVLSRSGPWNARPSADIERRRPTTRHRRTSSDGTSVAAVASDLTRWQTLCPAPTPPQEAISAGDTVPLAAEWKDVKEFGDLRRCSSFGNLPMAAASAGVRFVRNSFDSSNALEWCQRNASSALESLRNPSHPKSLPRIASGSCLHLGSESTVETRSIEPKSTSPPKPAWANLIPEQEMRSIESELNVVPGLAKCPEDEGWEEFFEKSTDTVTYTAWKKPWKNGLYAYKSATVVKGVSGSALRAFQNDDDFRPHWDENVLEYTVLGSTEVEGNLSKLEYWRSKFPRPMAQREYVFSRKDWPGEVDGESYSLCRSCPLPSDAEPESKGRAVRVPEYYVGHRIIDHSTPGQETPAALMVIYCYEDNGVGARMINMTLKGGLWGFVQKHEEAMRKWISARPADWKPPKLQGTPVRRAAASGSRSVCVSNPSETERGSTRPGGDAEADGEIDAAESRDSEQRGVWLNRFLRPGLGLVVRLEARICKNKATRGRRRQRAKELFATHVTLLQARRQRIWQSWKQRNVKQLKQPVQGMVRRVRSFGSKLQDHAQQRDHEREGIWRRRVALVLMAFMVKTGKEPE</sequence>
<evidence type="ECO:0000256" key="1">
    <source>
        <dbReference type="SAM" id="MobiDB-lite"/>
    </source>
</evidence>
<comment type="caution">
    <text evidence="3">The sequence shown here is derived from an EMBL/GenBank/DDBJ whole genome shotgun (WGS) entry which is preliminary data.</text>
</comment>
<reference evidence="3 4" key="1">
    <citation type="journal article" date="2015" name="Genome Biol. Evol.">
        <title>Comparative Genomics of a Bacterivorous Green Alga Reveals Evolutionary Causalities and Consequences of Phago-Mixotrophic Mode of Nutrition.</title>
        <authorList>
            <person name="Burns J.A."/>
            <person name="Paasch A."/>
            <person name="Narechania A."/>
            <person name="Kim E."/>
        </authorList>
    </citation>
    <scope>NUCLEOTIDE SEQUENCE [LARGE SCALE GENOMIC DNA]</scope>
    <source>
        <strain evidence="3 4">PLY_AMNH</strain>
    </source>
</reference>
<dbReference type="EMBL" id="LGRX02024906">
    <property type="protein sequence ID" value="KAK3253265.1"/>
    <property type="molecule type" value="Genomic_DNA"/>
</dbReference>
<dbReference type="Proteomes" id="UP001190700">
    <property type="component" value="Unassembled WGS sequence"/>
</dbReference>
<dbReference type="PANTHER" id="PTHR19308:SF39">
    <property type="entry name" value="PHOSPHATIDYLCHOLINE TRANSFER PROTEIN"/>
    <property type="match status" value="1"/>
</dbReference>
<dbReference type="InterPro" id="IPR002913">
    <property type="entry name" value="START_lipid-bd_dom"/>
</dbReference>
<dbReference type="InterPro" id="IPR023393">
    <property type="entry name" value="START-like_dom_sf"/>
</dbReference>
<protein>
    <recommendedName>
        <fullName evidence="2">START domain-containing protein</fullName>
    </recommendedName>
</protein>
<feature type="domain" description="START" evidence="2">
    <location>
        <begin position="400"/>
        <end position="598"/>
    </location>
</feature>
<feature type="compositionally biased region" description="Basic and acidic residues" evidence="1">
    <location>
        <begin position="128"/>
        <end position="142"/>
    </location>
</feature>
<feature type="compositionally biased region" description="Low complexity" evidence="1">
    <location>
        <begin position="172"/>
        <end position="186"/>
    </location>
</feature>
<dbReference type="Pfam" id="PF01852">
    <property type="entry name" value="START"/>
    <property type="match status" value="1"/>
</dbReference>
<organism evidence="3 4">
    <name type="scientific">Cymbomonas tetramitiformis</name>
    <dbReference type="NCBI Taxonomy" id="36881"/>
    <lineage>
        <taxon>Eukaryota</taxon>
        <taxon>Viridiplantae</taxon>
        <taxon>Chlorophyta</taxon>
        <taxon>Pyramimonadophyceae</taxon>
        <taxon>Pyramimonadales</taxon>
        <taxon>Pyramimonadaceae</taxon>
        <taxon>Cymbomonas</taxon>
    </lineage>
</organism>
<dbReference type="PROSITE" id="PS50848">
    <property type="entry name" value="START"/>
    <property type="match status" value="1"/>
</dbReference>
<name>A0AAE0CFM2_9CHLO</name>
<dbReference type="GO" id="GO:0005737">
    <property type="term" value="C:cytoplasm"/>
    <property type="evidence" value="ECO:0007669"/>
    <property type="project" value="UniProtKB-ARBA"/>
</dbReference>
<gene>
    <name evidence="3" type="ORF">CYMTET_37477</name>
</gene>
<proteinExistence type="predicted"/>